<reference evidence="1 2" key="1">
    <citation type="submission" date="2023-01" db="EMBL/GenBank/DDBJ databases">
        <authorList>
            <person name="Whitehead M."/>
        </authorList>
    </citation>
    <scope>NUCLEOTIDE SEQUENCE [LARGE SCALE GENOMIC DNA]</scope>
</reference>
<sequence length="213" mass="23800">MNNHNHTINTSGSLKYLRINSETEQTFMQYFDDGIGPNEACRFHENQIMKNKSPLKLLANGSVNLINNTVYHLHNVWRNLNFGTVDAPLDKLKEKIELYNSQGISVNILEEKSNWAVLVSTSVMKRAQMLSSSKEVIFCDSSSSCDILKTIITILLTVTKAGAVPIALLLHPGQSTESYKTAFGFLKLIYPKCFGNIDAPYVFMTDDSVTDVS</sequence>
<proteinExistence type="predicted"/>
<comment type="caution">
    <text evidence="1">The sequence shown here is derived from an EMBL/GenBank/DDBJ whole genome shotgun (WGS) entry which is preliminary data.</text>
</comment>
<dbReference type="PANTHER" id="PTHR35385">
    <property type="entry name" value="PROTEIN B, PUTATIVE-RELATED-RELATED"/>
    <property type="match status" value="1"/>
</dbReference>
<dbReference type="Proteomes" id="UP001160148">
    <property type="component" value="Unassembled WGS sequence"/>
</dbReference>
<dbReference type="PANTHER" id="PTHR35385:SF2">
    <property type="entry name" value="PROTEIN B, PUTATIVE-RELATED"/>
    <property type="match status" value="1"/>
</dbReference>
<evidence type="ECO:0000313" key="2">
    <source>
        <dbReference type="Proteomes" id="UP001160148"/>
    </source>
</evidence>
<gene>
    <name evidence="1" type="ORF">MEUPH1_LOCUS10772</name>
</gene>
<keyword evidence="2" id="KW-1185">Reference proteome</keyword>
<dbReference type="EMBL" id="CARXXK010000002">
    <property type="protein sequence ID" value="CAI6354836.1"/>
    <property type="molecule type" value="Genomic_DNA"/>
</dbReference>
<dbReference type="AlphaFoldDB" id="A0AAV0WH35"/>
<organism evidence="1 2">
    <name type="scientific">Macrosiphum euphorbiae</name>
    <name type="common">potato aphid</name>
    <dbReference type="NCBI Taxonomy" id="13131"/>
    <lineage>
        <taxon>Eukaryota</taxon>
        <taxon>Metazoa</taxon>
        <taxon>Ecdysozoa</taxon>
        <taxon>Arthropoda</taxon>
        <taxon>Hexapoda</taxon>
        <taxon>Insecta</taxon>
        <taxon>Pterygota</taxon>
        <taxon>Neoptera</taxon>
        <taxon>Paraneoptera</taxon>
        <taxon>Hemiptera</taxon>
        <taxon>Sternorrhyncha</taxon>
        <taxon>Aphidomorpha</taxon>
        <taxon>Aphidoidea</taxon>
        <taxon>Aphididae</taxon>
        <taxon>Macrosiphini</taxon>
        <taxon>Macrosiphum</taxon>
    </lineage>
</organism>
<accession>A0AAV0WH35</accession>
<name>A0AAV0WH35_9HEMI</name>
<protein>
    <submittedName>
        <fullName evidence="1">Uncharacterized protein</fullName>
    </submittedName>
</protein>
<evidence type="ECO:0000313" key="1">
    <source>
        <dbReference type="EMBL" id="CAI6354836.1"/>
    </source>
</evidence>